<gene>
    <name evidence="4" type="ORF">C7B46_11355</name>
</gene>
<protein>
    <submittedName>
        <fullName evidence="4">Iditol 2-dehydrogenase</fullName>
    </submittedName>
</protein>
<evidence type="ECO:0000313" key="5">
    <source>
        <dbReference type="Proteomes" id="UP000242972"/>
    </source>
</evidence>
<evidence type="ECO:0000259" key="2">
    <source>
        <dbReference type="Pfam" id="PF00107"/>
    </source>
</evidence>
<dbReference type="Gene3D" id="3.40.50.720">
    <property type="entry name" value="NAD(P)-binding Rossmann-like Domain"/>
    <property type="match status" value="1"/>
</dbReference>
<dbReference type="SUPFAM" id="SSF51735">
    <property type="entry name" value="NAD(P)-binding Rossmann-fold domains"/>
    <property type="match status" value="1"/>
</dbReference>
<dbReference type="Gene3D" id="3.90.180.10">
    <property type="entry name" value="Medium-chain alcohol dehydrogenases, catalytic domain"/>
    <property type="match status" value="1"/>
</dbReference>
<accession>A0A2T2XF33</accession>
<comment type="caution">
    <text evidence="4">The sequence shown here is derived from an EMBL/GenBank/DDBJ whole genome shotgun (WGS) entry which is preliminary data.</text>
</comment>
<evidence type="ECO:0000313" key="4">
    <source>
        <dbReference type="EMBL" id="PSR33078.1"/>
    </source>
</evidence>
<dbReference type="InterPro" id="IPR013149">
    <property type="entry name" value="ADH-like_C"/>
</dbReference>
<dbReference type="AlphaFoldDB" id="A0A2T2XF33"/>
<dbReference type="InterPro" id="IPR050129">
    <property type="entry name" value="Zn_alcohol_dh"/>
</dbReference>
<dbReference type="Proteomes" id="UP000242972">
    <property type="component" value="Unassembled WGS sequence"/>
</dbReference>
<dbReference type="PANTHER" id="PTHR43401:SF2">
    <property type="entry name" value="L-THREONINE 3-DEHYDROGENASE"/>
    <property type="match status" value="1"/>
</dbReference>
<dbReference type="Pfam" id="PF08240">
    <property type="entry name" value="ADH_N"/>
    <property type="match status" value="1"/>
</dbReference>
<reference evidence="4 5" key="1">
    <citation type="journal article" date="2014" name="BMC Genomics">
        <title>Comparison of environmental and isolate Sulfobacillus genomes reveals diverse carbon, sulfur, nitrogen, and hydrogen metabolisms.</title>
        <authorList>
            <person name="Justice N.B."/>
            <person name="Norman A."/>
            <person name="Brown C.T."/>
            <person name="Singh A."/>
            <person name="Thomas B.C."/>
            <person name="Banfield J.F."/>
        </authorList>
    </citation>
    <scope>NUCLEOTIDE SEQUENCE [LARGE SCALE GENOMIC DNA]</scope>
    <source>
        <strain evidence="4">AMDSBA4</strain>
    </source>
</reference>
<dbReference type="SUPFAM" id="SSF50129">
    <property type="entry name" value="GroES-like"/>
    <property type="match status" value="1"/>
</dbReference>
<dbReference type="InterPro" id="IPR011032">
    <property type="entry name" value="GroES-like_sf"/>
</dbReference>
<dbReference type="InterPro" id="IPR013154">
    <property type="entry name" value="ADH-like_N"/>
</dbReference>
<feature type="domain" description="Alcohol dehydrogenase-like C-terminal" evidence="2">
    <location>
        <begin position="216"/>
        <end position="362"/>
    </location>
</feature>
<dbReference type="PANTHER" id="PTHR43401">
    <property type="entry name" value="L-THREONINE 3-DEHYDROGENASE"/>
    <property type="match status" value="1"/>
</dbReference>
<feature type="domain" description="Alcohol dehydrogenase-like N-terminal" evidence="3">
    <location>
        <begin position="54"/>
        <end position="177"/>
    </location>
</feature>
<keyword evidence="1" id="KW-0560">Oxidoreductase</keyword>
<dbReference type="Pfam" id="PF00107">
    <property type="entry name" value="ADH_zinc_N"/>
    <property type="match status" value="1"/>
</dbReference>
<evidence type="ECO:0000259" key="3">
    <source>
        <dbReference type="Pfam" id="PF08240"/>
    </source>
</evidence>
<sequence>MSSESRFVALRYSLNVMRLGLQRSIPRTKKALAMGALHYGSQSAKVPIGKVRWIRLRPIMSGICGSDLSLLTGSSSPYLAPFTSFPAVLGHEIVAEVDDDAAPWSKGTVVVVDPSLACAARGLDLCESCRNQRPDACENRAHPELGPGLLLGFNRRVPGGWSERMWAPVNQVIPVPETLSTRRAVLTEPASIVQTALRQVNWHEVGTVLVIGAGSIGLLATALLHDQHPDLHVAVRGRYPSQATLARELGAGTVLDEPDDDKLLRSNQLDPWTGPPMPVKFGATPFRDKGFDLVIDAVGNRSSLSLAVSVTRPFGQLLLIGGAGEVALDWTPIWSRQLRVLGTYGYGEDGPETFRSVLNWLQDTPLPLDNLVTHQFRLSAYRQALDTALHHQSGAIKVVFTP</sequence>
<dbReference type="InterPro" id="IPR036291">
    <property type="entry name" value="NAD(P)-bd_dom_sf"/>
</dbReference>
<proteinExistence type="predicted"/>
<evidence type="ECO:0000256" key="1">
    <source>
        <dbReference type="ARBA" id="ARBA00023002"/>
    </source>
</evidence>
<organism evidence="4 5">
    <name type="scientific">Sulfobacillus benefaciens</name>
    <dbReference type="NCBI Taxonomy" id="453960"/>
    <lineage>
        <taxon>Bacteria</taxon>
        <taxon>Bacillati</taxon>
        <taxon>Bacillota</taxon>
        <taxon>Clostridia</taxon>
        <taxon>Eubacteriales</taxon>
        <taxon>Clostridiales Family XVII. Incertae Sedis</taxon>
        <taxon>Sulfobacillus</taxon>
    </lineage>
</organism>
<dbReference type="EMBL" id="PXYW01000027">
    <property type="protein sequence ID" value="PSR33078.1"/>
    <property type="molecule type" value="Genomic_DNA"/>
</dbReference>
<dbReference type="GO" id="GO:0016491">
    <property type="term" value="F:oxidoreductase activity"/>
    <property type="evidence" value="ECO:0007669"/>
    <property type="project" value="UniProtKB-KW"/>
</dbReference>
<name>A0A2T2XF33_9FIRM</name>